<sequence>MRSMESTSRLYISLPEDHKEFLKYGEWDHGIVVTDLNPHVTKRELHECFRKFGIITETDLTIDRSSGWPKGVGFVRYSSPEAAEAAKADRTHRLGGFPIWIHKIITPKNRFDSQIITPQHPRPFSQTCG</sequence>
<keyword evidence="1" id="KW-0694">RNA-binding</keyword>
<dbReference type="Gene3D" id="3.30.70.330">
    <property type="match status" value="1"/>
</dbReference>
<comment type="caution">
    <text evidence="3">The sequence shown here is derived from an EMBL/GenBank/DDBJ whole genome shotgun (WGS) entry which is preliminary data.</text>
</comment>
<dbReference type="Pfam" id="PF00076">
    <property type="entry name" value="RRM_1"/>
    <property type="match status" value="1"/>
</dbReference>
<feature type="domain" description="RRM" evidence="2">
    <location>
        <begin position="29"/>
        <end position="123"/>
    </location>
</feature>
<evidence type="ECO:0000259" key="2">
    <source>
        <dbReference type="PROSITE" id="PS50102"/>
    </source>
</evidence>
<evidence type="ECO:0000256" key="1">
    <source>
        <dbReference type="PROSITE-ProRule" id="PRU00176"/>
    </source>
</evidence>
<dbReference type="SUPFAM" id="SSF54928">
    <property type="entry name" value="RNA-binding domain, RBD"/>
    <property type="match status" value="1"/>
</dbReference>
<accession>A0AAN9DIK4</accession>
<dbReference type="SMART" id="SM00360">
    <property type="entry name" value="RRM"/>
    <property type="match status" value="1"/>
</dbReference>
<dbReference type="PROSITE" id="PS50102">
    <property type="entry name" value="RRM"/>
    <property type="match status" value="1"/>
</dbReference>
<dbReference type="InterPro" id="IPR000504">
    <property type="entry name" value="RRM_dom"/>
</dbReference>
<dbReference type="PANTHER" id="PTHR15241:SF304">
    <property type="entry name" value="RRM DOMAIN-CONTAINING PROTEIN"/>
    <property type="match status" value="1"/>
</dbReference>
<dbReference type="CDD" id="cd00590">
    <property type="entry name" value="RRM_SF"/>
    <property type="match status" value="1"/>
</dbReference>
<keyword evidence="4" id="KW-1185">Reference proteome</keyword>
<organism evidence="3 4">
    <name type="scientific">Phoxinus phoxinus</name>
    <name type="common">Eurasian minnow</name>
    <dbReference type="NCBI Taxonomy" id="58324"/>
    <lineage>
        <taxon>Eukaryota</taxon>
        <taxon>Metazoa</taxon>
        <taxon>Chordata</taxon>
        <taxon>Craniata</taxon>
        <taxon>Vertebrata</taxon>
        <taxon>Euteleostomi</taxon>
        <taxon>Actinopterygii</taxon>
        <taxon>Neopterygii</taxon>
        <taxon>Teleostei</taxon>
        <taxon>Ostariophysi</taxon>
        <taxon>Cypriniformes</taxon>
        <taxon>Leuciscidae</taxon>
        <taxon>Phoxininae</taxon>
        <taxon>Phoxinus</taxon>
    </lineage>
</organism>
<gene>
    <name evidence="3" type="ORF">R3I93_001370</name>
</gene>
<name>A0AAN9DIK4_9TELE</name>
<dbReference type="EMBL" id="JAYKXH010000002">
    <property type="protein sequence ID" value="KAK7174160.1"/>
    <property type="molecule type" value="Genomic_DNA"/>
</dbReference>
<dbReference type="PANTHER" id="PTHR15241">
    <property type="entry name" value="TRANSFORMER-2-RELATED"/>
    <property type="match status" value="1"/>
</dbReference>
<dbReference type="Proteomes" id="UP001364617">
    <property type="component" value="Unassembled WGS sequence"/>
</dbReference>
<reference evidence="3 4" key="1">
    <citation type="submission" date="2024-02" db="EMBL/GenBank/DDBJ databases">
        <title>Chromosome-level genome assembly of the Eurasian Minnow (Phoxinus phoxinus).</title>
        <authorList>
            <person name="Oriowo T.O."/>
            <person name="Martin S."/>
            <person name="Stange M."/>
            <person name="Chrysostomakis Y."/>
            <person name="Brown T."/>
            <person name="Winkler S."/>
            <person name="Kukowka S."/>
            <person name="Myers E.W."/>
            <person name="Bohne A."/>
        </authorList>
    </citation>
    <scope>NUCLEOTIDE SEQUENCE [LARGE SCALE GENOMIC DNA]</scope>
    <source>
        <strain evidence="3">ZFMK-TIS-60720</strain>
        <tissue evidence="3">Whole Organism</tissue>
    </source>
</reference>
<protein>
    <recommendedName>
        <fullName evidence="2">RRM domain-containing protein</fullName>
    </recommendedName>
</protein>
<proteinExistence type="predicted"/>
<evidence type="ECO:0000313" key="4">
    <source>
        <dbReference type="Proteomes" id="UP001364617"/>
    </source>
</evidence>
<dbReference type="InterPro" id="IPR035979">
    <property type="entry name" value="RBD_domain_sf"/>
</dbReference>
<dbReference type="InterPro" id="IPR012677">
    <property type="entry name" value="Nucleotide-bd_a/b_plait_sf"/>
</dbReference>
<evidence type="ECO:0000313" key="3">
    <source>
        <dbReference type="EMBL" id="KAK7174160.1"/>
    </source>
</evidence>
<dbReference type="GO" id="GO:0003723">
    <property type="term" value="F:RNA binding"/>
    <property type="evidence" value="ECO:0007669"/>
    <property type="project" value="UniProtKB-UniRule"/>
</dbReference>
<dbReference type="AlphaFoldDB" id="A0AAN9DIK4"/>